<organism evidence="1 2">
    <name type="scientific">Brachionus plicatilis</name>
    <name type="common">Marine rotifer</name>
    <name type="synonym">Brachionus muelleri</name>
    <dbReference type="NCBI Taxonomy" id="10195"/>
    <lineage>
        <taxon>Eukaryota</taxon>
        <taxon>Metazoa</taxon>
        <taxon>Spiralia</taxon>
        <taxon>Gnathifera</taxon>
        <taxon>Rotifera</taxon>
        <taxon>Eurotatoria</taxon>
        <taxon>Monogononta</taxon>
        <taxon>Pseudotrocha</taxon>
        <taxon>Ploima</taxon>
        <taxon>Brachionidae</taxon>
        <taxon>Brachionus</taxon>
    </lineage>
</organism>
<dbReference type="Proteomes" id="UP000276133">
    <property type="component" value="Unassembled WGS sequence"/>
</dbReference>
<sequence>MHLDLSFNGLRPKRICHLIRKSIELIFLIVLKVLFIINSVQFDKNLKLNIELDFKRSLENNEILVRACNAHVKNILMVIDNAENRN</sequence>
<dbReference type="AlphaFoldDB" id="A0A3M7SG79"/>
<gene>
    <name evidence="1" type="ORF">BpHYR1_045523</name>
</gene>
<protein>
    <submittedName>
        <fullName evidence="1">Uncharacterized protein</fullName>
    </submittedName>
</protein>
<dbReference type="EMBL" id="REGN01001418">
    <property type="protein sequence ID" value="RNA34781.1"/>
    <property type="molecule type" value="Genomic_DNA"/>
</dbReference>
<keyword evidence="2" id="KW-1185">Reference proteome</keyword>
<reference evidence="1 2" key="1">
    <citation type="journal article" date="2018" name="Sci. Rep.">
        <title>Genomic signatures of local adaptation to the degree of environmental predictability in rotifers.</title>
        <authorList>
            <person name="Franch-Gras L."/>
            <person name="Hahn C."/>
            <person name="Garcia-Roger E.M."/>
            <person name="Carmona M.J."/>
            <person name="Serra M."/>
            <person name="Gomez A."/>
        </authorList>
    </citation>
    <scope>NUCLEOTIDE SEQUENCE [LARGE SCALE GENOMIC DNA]</scope>
    <source>
        <strain evidence="1">HYR1</strain>
    </source>
</reference>
<proteinExistence type="predicted"/>
<comment type="caution">
    <text evidence="1">The sequence shown here is derived from an EMBL/GenBank/DDBJ whole genome shotgun (WGS) entry which is preliminary data.</text>
</comment>
<evidence type="ECO:0000313" key="2">
    <source>
        <dbReference type="Proteomes" id="UP000276133"/>
    </source>
</evidence>
<name>A0A3M7SG79_BRAPC</name>
<accession>A0A3M7SG79</accession>
<evidence type="ECO:0000313" key="1">
    <source>
        <dbReference type="EMBL" id="RNA34781.1"/>
    </source>
</evidence>